<proteinExistence type="predicted"/>
<dbReference type="EMBL" id="JAAMPC010000003">
    <property type="protein sequence ID" value="KAG2323456.1"/>
    <property type="molecule type" value="Genomic_DNA"/>
</dbReference>
<dbReference type="AlphaFoldDB" id="A0A8X7W5I5"/>
<dbReference type="Proteomes" id="UP000886595">
    <property type="component" value="Unassembled WGS sequence"/>
</dbReference>
<feature type="region of interest" description="Disordered" evidence="1">
    <location>
        <begin position="208"/>
        <end position="231"/>
    </location>
</feature>
<gene>
    <name evidence="2" type="ORF">Bca52824_016669</name>
</gene>
<evidence type="ECO:0000313" key="2">
    <source>
        <dbReference type="EMBL" id="KAG2323456.1"/>
    </source>
</evidence>
<feature type="region of interest" description="Disordered" evidence="1">
    <location>
        <begin position="161"/>
        <end position="183"/>
    </location>
</feature>
<evidence type="ECO:0000313" key="3">
    <source>
        <dbReference type="Proteomes" id="UP000886595"/>
    </source>
</evidence>
<reference evidence="2 3" key="1">
    <citation type="submission" date="2020-02" db="EMBL/GenBank/DDBJ databases">
        <authorList>
            <person name="Ma Q."/>
            <person name="Huang Y."/>
            <person name="Song X."/>
            <person name="Pei D."/>
        </authorList>
    </citation>
    <scope>NUCLEOTIDE SEQUENCE [LARGE SCALE GENOMIC DNA]</scope>
    <source>
        <strain evidence="2">Sxm20200214</strain>
        <tissue evidence="2">Leaf</tissue>
    </source>
</reference>
<comment type="caution">
    <text evidence="2">The sequence shown here is derived from an EMBL/GenBank/DDBJ whole genome shotgun (WGS) entry which is preliminary data.</text>
</comment>
<organism evidence="2 3">
    <name type="scientific">Brassica carinata</name>
    <name type="common">Ethiopian mustard</name>
    <name type="synonym">Abyssinian cabbage</name>
    <dbReference type="NCBI Taxonomy" id="52824"/>
    <lineage>
        <taxon>Eukaryota</taxon>
        <taxon>Viridiplantae</taxon>
        <taxon>Streptophyta</taxon>
        <taxon>Embryophyta</taxon>
        <taxon>Tracheophyta</taxon>
        <taxon>Spermatophyta</taxon>
        <taxon>Magnoliopsida</taxon>
        <taxon>eudicotyledons</taxon>
        <taxon>Gunneridae</taxon>
        <taxon>Pentapetalae</taxon>
        <taxon>rosids</taxon>
        <taxon>malvids</taxon>
        <taxon>Brassicales</taxon>
        <taxon>Brassicaceae</taxon>
        <taxon>Brassiceae</taxon>
        <taxon>Brassica</taxon>
    </lineage>
</organism>
<name>A0A8X7W5I5_BRACI</name>
<evidence type="ECO:0000256" key="1">
    <source>
        <dbReference type="SAM" id="MobiDB-lite"/>
    </source>
</evidence>
<keyword evidence="3" id="KW-1185">Reference proteome</keyword>
<protein>
    <submittedName>
        <fullName evidence="2">Uncharacterized protein</fullName>
    </submittedName>
</protein>
<sequence>MRGAKATSLTPTLTTLLTIKHLKPGCEGSSLEEGGRVSVLKRKGDLLTKQPTDSLITGMEESLSTPSQGNLWTPKTLKANKAPHVLLTLRTIEGSFLYLIKRGQPEIDRVHAQKQNYKLDTIYRPKSALRAEEGHSLAKAKEKELTTTTPLQHQITPDLSWKSLSTSPRASKAGHRPTNKEIHCTARPTQKSDSYLFPVSRNLVETPGLHDIERNHLRNSRSGEPKDNRRF</sequence>
<accession>A0A8X7W5I5</accession>